<feature type="domain" description="DAGKc" evidence="5">
    <location>
        <begin position="4"/>
        <end position="133"/>
    </location>
</feature>
<dbReference type="PANTHER" id="PTHR12358:SF106">
    <property type="entry name" value="LIPID KINASE YEGS"/>
    <property type="match status" value="1"/>
</dbReference>
<dbReference type="PROSITE" id="PS50146">
    <property type="entry name" value="DAGK"/>
    <property type="match status" value="1"/>
</dbReference>
<dbReference type="Proteomes" id="UP000462014">
    <property type="component" value="Unassembled WGS sequence"/>
</dbReference>
<evidence type="ECO:0000256" key="1">
    <source>
        <dbReference type="ARBA" id="ARBA00022679"/>
    </source>
</evidence>
<dbReference type="GO" id="GO:0005886">
    <property type="term" value="C:plasma membrane"/>
    <property type="evidence" value="ECO:0007669"/>
    <property type="project" value="TreeGrafter"/>
</dbReference>
<organism evidence="6 7">
    <name type="scientific">Mucilaginibacter arboris</name>
    <dbReference type="NCBI Taxonomy" id="2682090"/>
    <lineage>
        <taxon>Bacteria</taxon>
        <taxon>Pseudomonadati</taxon>
        <taxon>Bacteroidota</taxon>
        <taxon>Sphingobacteriia</taxon>
        <taxon>Sphingobacteriales</taxon>
        <taxon>Sphingobacteriaceae</taxon>
        <taxon>Mucilaginibacter</taxon>
    </lineage>
</organism>
<dbReference type="Gene3D" id="3.40.50.10330">
    <property type="entry name" value="Probable inorganic polyphosphate/atp-NAD kinase, domain 1"/>
    <property type="match status" value="1"/>
</dbReference>
<keyword evidence="1" id="KW-0808">Transferase</keyword>
<keyword evidence="2" id="KW-0547">Nucleotide-binding</keyword>
<evidence type="ECO:0000256" key="4">
    <source>
        <dbReference type="ARBA" id="ARBA00022840"/>
    </source>
</evidence>
<keyword evidence="3 6" id="KW-0418">Kinase</keyword>
<evidence type="ECO:0000313" key="7">
    <source>
        <dbReference type="Proteomes" id="UP000462014"/>
    </source>
</evidence>
<dbReference type="Pfam" id="PF19279">
    <property type="entry name" value="YegS_C"/>
    <property type="match status" value="1"/>
</dbReference>
<dbReference type="EMBL" id="WPIK01000008">
    <property type="protein sequence ID" value="MVN21961.1"/>
    <property type="molecule type" value="Genomic_DNA"/>
</dbReference>
<dbReference type="SMART" id="SM00046">
    <property type="entry name" value="DAGKc"/>
    <property type="match status" value="1"/>
</dbReference>
<dbReference type="RefSeq" id="WP_157566763.1">
    <property type="nucleotide sequence ID" value="NZ_WPIK01000008.1"/>
</dbReference>
<keyword evidence="4" id="KW-0067">ATP-binding</keyword>
<dbReference type="Gene3D" id="2.60.200.40">
    <property type="match status" value="1"/>
</dbReference>
<protein>
    <submittedName>
        <fullName evidence="6">Diacylglycerol kinase</fullName>
    </submittedName>
</protein>
<dbReference type="InterPro" id="IPR050187">
    <property type="entry name" value="Lipid_Phosphate_FormReg"/>
</dbReference>
<dbReference type="InterPro" id="IPR045540">
    <property type="entry name" value="YegS/DAGK_C"/>
</dbReference>
<evidence type="ECO:0000256" key="3">
    <source>
        <dbReference type="ARBA" id="ARBA00022777"/>
    </source>
</evidence>
<dbReference type="GO" id="GO:0005524">
    <property type="term" value="F:ATP binding"/>
    <property type="evidence" value="ECO:0007669"/>
    <property type="project" value="UniProtKB-KW"/>
</dbReference>
<dbReference type="InterPro" id="IPR016064">
    <property type="entry name" value="NAD/diacylglycerol_kinase_sf"/>
</dbReference>
<sequence length="298" mass="33605">MRLPAGSSVLVIYNARAGGKTHEQFAELLEQKSKQYEFEFRVYEMENQDCEGNIRKEIKDYHPDLLIAAGGDGTLNIVAKIAPDYQLPVMILPCGSANGMARELAIPNQITAAYDVLENYKIKPVDLLTINNSTCVHLADVGLNARIVKRFEEDPRRGLSTYARYLWREIFLIRSKSFQIRYDGKSIRRRAVSITFANASKYGTGAVINPTGKIDDGRFELCIVKLFPWMKIFSLTWKMFRGNLQTSEYFEVISCKKAHITTKRGVVLQVDGEVIGQVKHIDISITPLALKLLLPAVS</sequence>
<dbReference type="PANTHER" id="PTHR12358">
    <property type="entry name" value="SPHINGOSINE KINASE"/>
    <property type="match status" value="1"/>
</dbReference>
<proteinExistence type="predicted"/>
<evidence type="ECO:0000259" key="5">
    <source>
        <dbReference type="PROSITE" id="PS50146"/>
    </source>
</evidence>
<comment type="caution">
    <text evidence="6">The sequence shown here is derived from an EMBL/GenBank/DDBJ whole genome shotgun (WGS) entry which is preliminary data.</text>
</comment>
<dbReference type="SUPFAM" id="SSF111331">
    <property type="entry name" value="NAD kinase/diacylglycerol kinase-like"/>
    <property type="match status" value="1"/>
</dbReference>
<evidence type="ECO:0000313" key="6">
    <source>
        <dbReference type="EMBL" id="MVN21961.1"/>
    </source>
</evidence>
<dbReference type="GO" id="GO:0016301">
    <property type="term" value="F:kinase activity"/>
    <property type="evidence" value="ECO:0007669"/>
    <property type="project" value="UniProtKB-KW"/>
</dbReference>
<reference evidence="6 7" key="1">
    <citation type="submission" date="2019-12" db="EMBL/GenBank/DDBJ databases">
        <title>Mucilaginibacter sp. HMF7410 genome sequencing and assembly.</title>
        <authorList>
            <person name="Kang H."/>
            <person name="Cha I."/>
            <person name="Kim H."/>
            <person name="Joh K."/>
        </authorList>
    </citation>
    <scope>NUCLEOTIDE SEQUENCE [LARGE SCALE GENOMIC DNA]</scope>
    <source>
        <strain evidence="6 7">HMF7410</strain>
    </source>
</reference>
<dbReference type="InterPro" id="IPR001206">
    <property type="entry name" value="Diacylglycerol_kinase_cat_dom"/>
</dbReference>
<evidence type="ECO:0000256" key="2">
    <source>
        <dbReference type="ARBA" id="ARBA00022741"/>
    </source>
</evidence>
<dbReference type="Pfam" id="PF00781">
    <property type="entry name" value="DAGK_cat"/>
    <property type="match status" value="1"/>
</dbReference>
<gene>
    <name evidence="6" type="ORF">GO621_10480</name>
</gene>
<name>A0A7K1SXA4_9SPHI</name>
<dbReference type="AlphaFoldDB" id="A0A7K1SXA4"/>
<accession>A0A7K1SXA4</accession>
<keyword evidence="7" id="KW-1185">Reference proteome</keyword>
<dbReference type="InterPro" id="IPR017438">
    <property type="entry name" value="ATP-NAD_kinase_N"/>
</dbReference>